<dbReference type="KEGG" id="cyn:Cyan7425_2543"/>
<feature type="transmembrane region" description="Helical" evidence="7">
    <location>
        <begin position="41"/>
        <end position="59"/>
    </location>
</feature>
<feature type="transmembrane region" description="Helical" evidence="7">
    <location>
        <begin position="244"/>
        <end position="260"/>
    </location>
</feature>
<dbReference type="InterPro" id="IPR036259">
    <property type="entry name" value="MFS_trans_sf"/>
</dbReference>
<keyword evidence="5 7" id="KW-1133">Transmembrane helix</keyword>
<dbReference type="GO" id="GO:0005886">
    <property type="term" value="C:plasma membrane"/>
    <property type="evidence" value="ECO:0007669"/>
    <property type="project" value="UniProtKB-SubCell"/>
</dbReference>
<evidence type="ECO:0000313" key="9">
    <source>
        <dbReference type="EMBL" id="ACL44900.1"/>
    </source>
</evidence>
<comment type="similarity">
    <text evidence="2">Belongs to the major facilitator superfamily. TCR/Tet family.</text>
</comment>
<evidence type="ECO:0000256" key="4">
    <source>
        <dbReference type="ARBA" id="ARBA00022692"/>
    </source>
</evidence>
<name>B8HY97_CYAP4</name>
<dbReference type="Pfam" id="PF07690">
    <property type="entry name" value="MFS_1"/>
    <property type="match status" value="2"/>
</dbReference>
<dbReference type="AlphaFoldDB" id="B8HY97"/>
<proteinExistence type="inferred from homology"/>
<gene>
    <name evidence="9" type="ordered locus">Cyan7425_2543</name>
</gene>
<feature type="transmembrane region" description="Helical" evidence="7">
    <location>
        <begin position="128"/>
        <end position="150"/>
    </location>
</feature>
<protein>
    <submittedName>
        <fullName evidence="9">Major facilitator superfamily MFS_1</fullName>
    </submittedName>
</protein>
<feature type="transmembrane region" description="Helical" evidence="7">
    <location>
        <begin position="71"/>
        <end position="97"/>
    </location>
</feature>
<reference evidence="9" key="1">
    <citation type="submission" date="2009-01" db="EMBL/GenBank/DDBJ databases">
        <title>Complete sequence of chromosome Cyanothece sp. PCC 7425.</title>
        <authorList>
            <consortium name="US DOE Joint Genome Institute"/>
            <person name="Lucas S."/>
            <person name="Copeland A."/>
            <person name="Lapidus A."/>
            <person name="Glavina del Rio T."/>
            <person name="Dalin E."/>
            <person name="Tice H."/>
            <person name="Bruce D."/>
            <person name="Goodwin L."/>
            <person name="Pitluck S."/>
            <person name="Sims D."/>
            <person name="Meineke L."/>
            <person name="Brettin T."/>
            <person name="Detter J.C."/>
            <person name="Han C."/>
            <person name="Larimer F."/>
            <person name="Land M."/>
            <person name="Hauser L."/>
            <person name="Kyrpides N."/>
            <person name="Ovchinnikova G."/>
            <person name="Liberton M."/>
            <person name="Stoeckel J."/>
            <person name="Banerjee A."/>
            <person name="Singh A."/>
            <person name="Page L."/>
            <person name="Sato H."/>
            <person name="Zhao L."/>
            <person name="Sherman L."/>
            <person name="Pakrasi H."/>
            <person name="Richardson P."/>
        </authorList>
    </citation>
    <scope>NUCLEOTIDE SEQUENCE</scope>
    <source>
        <strain evidence="9">PCC 7425</strain>
    </source>
</reference>
<evidence type="ECO:0000256" key="6">
    <source>
        <dbReference type="ARBA" id="ARBA00023136"/>
    </source>
</evidence>
<dbReference type="STRING" id="395961.Cyan7425_2543"/>
<keyword evidence="6 7" id="KW-0472">Membrane</keyword>
<feature type="transmembrane region" description="Helical" evidence="7">
    <location>
        <begin position="208"/>
        <end position="232"/>
    </location>
</feature>
<comment type="subcellular location">
    <subcellularLocation>
        <location evidence="1">Cell membrane</location>
        <topology evidence="1">Multi-pass membrane protein</topology>
    </subcellularLocation>
</comment>
<evidence type="ECO:0000259" key="8">
    <source>
        <dbReference type="PROSITE" id="PS50850"/>
    </source>
</evidence>
<dbReference type="InterPro" id="IPR020846">
    <property type="entry name" value="MFS_dom"/>
</dbReference>
<sequence length="396" mass="42600">MSRTLWITLFVAFANGLSFTILIPILYPYGRQFGLSNFETSLLFASYAAAQFFATPVIGKLSDRFGRKPLLIVSLAGTVVANLLAGLAPYAAILFLARFLDGITGGNISVAQAIVSDITAPAERAKAFGWFAAVTFGLGFVLGPAVSLLAQQISLGAGFLVSSVIALIALILTIVALPETLPTKTAQAEPIWALGLGKLITGLAWPKLGILFVINFLIGTTFTIFTFAFQPYFLHILGQDNKSLTLQFMLFGMVAIAMQAKGIPWLTRHLSLTRILFLGLLVRSLAFVLMPLLPNIIYFIGLSVVFSIFNALVQPMITTLISLNAKPEEQGTALGLNASYLNVSNAFGPIIAGTIIHEVDPRTYAYPLFLAGGLTFSVLVFAILTRHQYTPTTKTA</sequence>
<evidence type="ECO:0000256" key="5">
    <source>
        <dbReference type="ARBA" id="ARBA00022989"/>
    </source>
</evidence>
<dbReference type="eggNOG" id="COG2814">
    <property type="taxonomic scope" value="Bacteria"/>
</dbReference>
<evidence type="ECO:0000256" key="1">
    <source>
        <dbReference type="ARBA" id="ARBA00004651"/>
    </source>
</evidence>
<keyword evidence="4 7" id="KW-0812">Transmembrane</keyword>
<dbReference type="CDD" id="cd17330">
    <property type="entry name" value="MFS_SLC46_TetA_like"/>
    <property type="match status" value="1"/>
</dbReference>
<evidence type="ECO:0000256" key="3">
    <source>
        <dbReference type="ARBA" id="ARBA00022448"/>
    </source>
</evidence>
<dbReference type="SUPFAM" id="SSF103473">
    <property type="entry name" value="MFS general substrate transporter"/>
    <property type="match status" value="1"/>
</dbReference>
<dbReference type="InterPro" id="IPR001958">
    <property type="entry name" value="Tet-R_TetA/multi-R_MdtG-like"/>
</dbReference>
<dbReference type="PRINTS" id="PR01035">
    <property type="entry name" value="TCRTETA"/>
</dbReference>
<feature type="transmembrane region" description="Helical" evidence="7">
    <location>
        <begin position="334"/>
        <end position="357"/>
    </location>
</feature>
<dbReference type="OrthoDB" id="9812221at2"/>
<dbReference type="PROSITE" id="PS50850">
    <property type="entry name" value="MFS"/>
    <property type="match status" value="1"/>
</dbReference>
<dbReference type="GO" id="GO:0022857">
    <property type="term" value="F:transmembrane transporter activity"/>
    <property type="evidence" value="ECO:0007669"/>
    <property type="project" value="InterPro"/>
</dbReference>
<dbReference type="PANTHER" id="PTHR23504:SF15">
    <property type="entry name" value="MAJOR FACILITATOR SUPERFAMILY (MFS) PROFILE DOMAIN-CONTAINING PROTEIN"/>
    <property type="match status" value="1"/>
</dbReference>
<evidence type="ECO:0000256" key="2">
    <source>
        <dbReference type="ARBA" id="ARBA00007520"/>
    </source>
</evidence>
<organism evidence="9">
    <name type="scientific">Cyanothece sp. (strain PCC 7425 / ATCC 29141)</name>
    <dbReference type="NCBI Taxonomy" id="395961"/>
    <lineage>
        <taxon>Bacteria</taxon>
        <taxon>Bacillati</taxon>
        <taxon>Cyanobacteriota</taxon>
        <taxon>Cyanophyceae</taxon>
        <taxon>Gomontiellales</taxon>
        <taxon>Cyanothecaceae</taxon>
        <taxon>Cyanothece</taxon>
    </lineage>
</organism>
<feature type="transmembrane region" description="Helical" evidence="7">
    <location>
        <begin position="296"/>
        <end position="313"/>
    </location>
</feature>
<dbReference type="PANTHER" id="PTHR23504">
    <property type="entry name" value="MAJOR FACILITATOR SUPERFAMILY DOMAIN-CONTAINING PROTEIN 10"/>
    <property type="match status" value="1"/>
</dbReference>
<dbReference type="InterPro" id="IPR005829">
    <property type="entry name" value="Sugar_transporter_CS"/>
</dbReference>
<feature type="transmembrane region" description="Helical" evidence="7">
    <location>
        <begin position="363"/>
        <end position="384"/>
    </location>
</feature>
<feature type="domain" description="Major facilitator superfamily (MFS) profile" evidence="8">
    <location>
        <begin position="4"/>
        <end position="390"/>
    </location>
</feature>
<dbReference type="InterPro" id="IPR011701">
    <property type="entry name" value="MFS"/>
</dbReference>
<feature type="transmembrane region" description="Helical" evidence="7">
    <location>
        <begin position="156"/>
        <end position="177"/>
    </location>
</feature>
<accession>B8HY97</accession>
<evidence type="ECO:0000256" key="7">
    <source>
        <dbReference type="SAM" id="Phobius"/>
    </source>
</evidence>
<dbReference type="Gene3D" id="1.20.1250.20">
    <property type="entry name" value="MFS general substrate transporter like domains"/>
    <property type="match status" value="1"/>
</dbReference>
<keyword evidence="3" id="KW-0813">Transport</keyword>
<dbReference type="PROSITE" id="PS00216">
    <property type="entry name" value="SUGAR_TRANSPORT_1"/>
    <property type="match status" value="1"/>
</dbReference>
<feature type="transmembrane region" description="Helical" evidence="7">
    <location>
        <begin position="6"/>
        <end position="29"/>
    </location>
</feature>
<dbReference type="EMBL" id="CP001344">
    <property type="protein sequence ID" value="ACL44900.1"/>
    <property type="molecule type" value="Genomic_DNA"/>
</dbReference>
<dbReference type="HOGENOM" id="CLU_001265_10_11_3"/>
<feature type="transmembrane region" description="Helical" evidence="7">
    <location>
        <begin position="272"/>
        <end position="290"/>
    </location>
</feature>